<name>A0A0A9XKN8_LYGHE</name>
<organism evidence="2">
    <name type="scientific">Lygus hesperus</name>
    <name type="common">Western plant bug</name>
    <dbReference type="NCBI Taxonomy" id="30085"/>
    <lineage>
        <taxon>Eukaryota</taxon>
        <taxon>Metazoa</taxon>
        <taxon>Ecdysozoa</taxon>
        <taxon>Arthropoda</taxon>
        <taxon>Hexapoda</taxon>
        <taxon>Insecta</taxon>
        <taxon>Pterygota</taxon>
        <taxon>Neoptera</taxon>
        <taxon>Paraneoptera</taxon>
        <taxon>Hemiptera</taxon>
        <taxon>Heteroptera</taxon>
        <taxon>Panheteroptera</taxon>
        <taxon>Cimicomorpha</taxon>
        <taxon>Miridae</taxon>
        <taxon>Mirini</taxon>
        <taxon>Lygus</taxon>
    </lineage>
</organism>
<sequence length="106" mass="11702">GLKVPCAAVIAALLLCFLRNGQAASGQVDQSNEALTKFIVHAKSSVVHPYNQLLFIHLCTRKKLVFRMAKSFTINYKLGISMISAYVTYTIVFLQTEHTPSSLNSL</sequence>
<feature type="signal peptide" evidence="1">
    <location>
        <begin position="1"/>
        <end position="23"/>
    </location>
</feature>
<proteinExistence type="predicted"/>
<dbReference type="EMBL" id="GBHO01022312">
    <property type="protein sequence ID" value="JAG21292.1"/>
    <property type="molecule type" value="Transcribed_RNA"/>
</dbReference>
<feature type="non-terminal residue" evidence="2">
    <location>
        <position position="1"/>
    </location>
</feature>
<keyword evidence="2" id="KW-0675">Receptor</keyword>
<gene>
    <name evidence="2" type="primary">Gr22f</name>
    <name evidence="2" type="ORF">CM83_104837</name>
</gene>
<accession>A0A0A9XKN8</accession>
<feature type="non-terminal residue" evidence="2">
    <location>
        <position position="106"/>
    </location>
</feature>
<keyword evidence="1" id="KW-0732">Signal</keyword>
<reference evidence="2" key="2">
    <citation type="submission" date="2014-07" db="EMBL/GenBank/DDBJ databases">
        <authorList>
            <person name="Hull J."/>
        </authorList>
    </citation>
    <scope>NUCLEOTIDE SEQUENCE</scope>
</reference>
<protein>
    <submittedName>
        <fullName evidence="2">Putative gustatory receptor 22f</fullName>
    </submittedName>
</protein>
<evidence type="ECO:0000313" key="2">
    <source>
        <dbReference type="EMBL" id="JAG21292.1"/>
    </source>
</evidence>
<feature type="chain" id="PRO_5002071740" evidence="1">
    <location>
        <begin position="24"/>
        <end position="106"/>
    </location>
</feature>
<evidence type="ECO:0000256" key="1">
    <source>
        <dbReference type="SAM" id="SignalP"/>
    </source>
</evidence>
<reference evidence="2" key="1">
    <citation type="journal article" date="2014" name="PLoS ONE">
        <title>Transcriptome-Based Identification of ABC Transporters in the Western Tarnished Plant Bug Lygus hesperus.</title>
        <authorList>
            <person name="Hull J.J."/>
            <person name="Chaney K."/>
            <person name="Geib S.M."/>
            <person name="Fabrick J.A."/>
            <person name="Brent C.S."/>
            <person name="Walsh D."/>
            <person name="Lavine L.C."/>
        </authorList>
    </citation>
    <scope>NUCLEOTIDE SEQUENCE</scope>
</reference>
<dbReference type="AlphaFoldDB" id="A0A0A9XKN8"/>